<dbReference type="PROSITE" id="PS00455">
    <property type="entry name" value="AMP_BINDING"/>
    <property type="match status" value="1"/>
</dbReference>
<protein>
    <submittedName>
        <fullName evidence="5">Acyl-CoA synthetase (AMP-forming)/AMP-acid ligase II</fullName>
    </submittedName>
</protein>
<dbReference type="InterPro" id="IPR045851">
    <property type="entry name" value="AMP-bd_C_sf"/>
</dbReference>
<dbReference type="InterPro" id="IPR020845">
    <property type="entry name" value="AMP-binding_CS"/>
</dbReference>
<evidence type="ECO:0000313" key="6">
    <source>
        <dbReference type="Proteomes" id="UP000318297"/>
    </source>
</evidence>
<dbReference type="NCBIfam" id="NF004837">
    <property type="entry name" value="PRK06187.1"/>
    <property type="match status" value="1"/>
</dbReference>
<keyword evidence="6" id="KW-1185">Reference proteome</keyword>
<evidence type="ECO:0000259" key="4">
    <source>
        <dbReference type="Pfam" id="PF13193"/>
    </source>
</evidence>
<proteinExistence type="inferred from homology"/>
<name>A0A561DX36_9MICO</name>
<keyword evidence="2 5" id="KW-0436">Ligase</keyword>
<dbReference type="InterPro" id="IPR025110">
    <property type="entry name" value="AMP-bd_C"/>
</dbReference>
<dbReference type="FunFam" id="3.30.300.30:FF:000008">
    <property type="entry name" value="2,3-dihydroxybenzoate-AMP ligase"/>
    <property type="match status" value="1"/>
</dbReference>
<evidence type="ECO:0000259" key="3">
    <source>
        <dbReference type="Pfam" id="PF00501"/>
    </source>
</evidence>
<dbReference type="SUPFAM" id="SSF56801">
    <property type="entry name" value="Acetyl-CoA synthetase-like"/>
    <property type="match status" value="1"/>
</dbReference>
<dbReference type="Pfam" id="PF00501">
    <property type="entry name" value="AMP-binding"/>
    <property type="match status" value="1"/>
</dbReference>
<reference evidence="5 6" key="1">
    <citation type="submission" date="2019-06" db="EMBL/GenBank/DDBJ databases">
        <title>Sequencing the genomes of 1000 actinobacteria strains.</title>
        <authorList>
            <person name="Klenk H.-P."/>
        </authorList>
    </citation>
    <scope>NUCLEOTIDE SEQUENCE [LARGE SCALE GENOMIC DNA]</scope>
    <source>
        <strain evidence="5 6">DSM 19560</strain>
    </source>
</reference>
<dbReference type="Gene3D" id="3.30.300.30">
    <property type="match status" value="1"/>
</dbReference>
<dbReference type="GO" id="GO:0016878">
    <property type="term" value="F:acid-thiol ligase activity"/>
    <property type="evidence" value="ECO:0007669"/>
    <property type="project" value="UniProtKB-ARBA"/>
</dbReference>
<dbReference type="AlphaFoldDB" id="A0A561DX36"/>
<dbReference type="EMBL" id="VIVQ01000004">
    <property type="protein sequence ID" value="TWE07892.1"/>
    <property type="molecule type" value="Genomic_DNA"/>
</dbReference>
<dbReference type="PANTHER" id="PTHR43767">
    <property type="entry name" value="LONG-CHAIN-FATTY-ACID--COA LIGASE"/>
    <property type="match status" value="1"/>
</dbReference>
<dbReference type="InterPro" id="IPR050237">
    <property type="entry name" value="ATP-dep_AMP-bd_enzyme"/>
</dbReference>
<dbReference type="PANTHER" id="PTHR43767:SF1">
    <property type="entry name" value="NONRIBOSOMAL PEPTIDE SYNTHASE PES1 (EUROFUNG)-RELATED"/>
    <property type="match status" value="1"/>
</dbReference>
<dbReference type="InterPro" id="IPR000873">
    <property type="entry name" value="AMP-dep_synth/lig_dom"/>
</dbReference>
<accession>A0A561DX36</accession>
<evidence type="ECO:0000256" key="1">
    <source>
        <dbReference type="ARBA" id="ARBA00006432"/>
    </source>
</evidence>
<dbReference type="OrthoDB" id="9803968at2"/>
<comment type="similarity">
    <text evidence="1">Belongs to the ATP-dependent AMP-binding enzyme family.</text>
</comment>
<dbReference type="InterPro" id="IPR042099">
    <property type="entry name" value="ANL_N_sf"/>
</dbReference>
<dbReference type="Gene3D" id="3.40.50.12780">
    <property type="entry name" value="N-terminal domain of ligase-like"/>
    <property type="match status" value="1"/>
</dbReference>
<feature type="domain" description="AMP-dependent synthetase/ligase" evidence="3">
    <location>
        <begin position="9"/>
        <end position="372"/>
    </location>
</feature>
<dbReference type="Pfam" id="PF13193">
    <property type="entry name" value="AMP-binding_C"/>
    <property type="match status" value="1"/>
</dbReference>
<dbReference type="RefSeq" id="WP_145230346.1">
    <property type="nucleotide sequence ID" value="NZ_VIVQ01000004.1"/>
</dbReference>
<comment type="caution">
    <text evidence="5">The sequence shown here is derived from an EMBL/GenBank/DDBJ whole genome shotgun (WGS) entry which is preliminary data.</text>
</comment>
<gene>
    <name evidence="5" type="ORF">BKA23_3259</name>
</gene>
<evidence type="ECO:0000313" key="5">
    <source>
        <dbReference type="EMBL" id="TWE07892.1"/>
    </source>
</evidence>
<sequence>MSLAQILRDAIARDRSAVALDGDSRTVTFGELDATSNRVANALIAAGVGRGDRVVFIDRNSTAFWEVYLGCLKAGAVMVPLNFRLSAAEVAWAVQDCEPTVIVVDATFADLVPADFPTVVVIADAPAPDPRESGRPRYDAWLEDAADTDPGRDATGGEYVGLLYSSGTTGRPKGVLVSDEQQEWAVPAFASYFDVDSDSRSLVPIPYFHIAGGGWAMVTLSRGGTVIQSREPTAESMFDQLVRHRATHTAMVPAVMRILTQSPEARAADFSALRQLVYGGSPISEALVRASSETFGTQLFQSYGLSETTGVTTLLGPEQHRPDGDLSRLRSAGRAVDGIDLQIRDPFDGSLLPAGASGEIVVRGPSVTPGYWRLPEATKQAFTADGFLRTGDVGTLDEDGFLYIRDRIKDLIVSGGENIYPAEVESVLADHPQVADIAVVGIPDERWGERPIAFAVASGGELDPADVVAFARERMAHFKCPTEVVVLPELPRNASGKILKRDLREPYWLGHDRAVR</sequence>
<organism evidence="5 6">
    <name type="scientific">Rudaeicoccus suwonensis</name>
    <dbReference type="NCBI Taxonomy" id="657409"/>
    <lineage>
        <taxon>Bacteria</taxon>
        <taxon>Bacillati</taxon>
        <taxon>Actinomycetota</taxon>
        <taxon>Actinomycetes</taxon>
        <taxon>Micrococcales</taxon>
        <taxon>Dermacoccaceae</taxon>
        <taxon>Rudaeicoccus</taxon>
    </lineage>
</organism>
<dbReference type="Proteomes" id="UP000318297">
    <property type="component" value="Unassembled WGS sequence"/>
</dbReference>
<feature type="domain" description="AMP-binding enzyme C-terminal" evidence="4">
    <location>
        <begin position="423"/>
        <end position="497"/>
    </location>
</feature>
<evidence type="ECO:0000256" key="2">
    <source>
        <dbReference type="ARBA" id="ARBA00022598"/>
    </source>
</evidence>